<dbReference type="EMBL" id="KV426279">
    <property type="protein sequence ID" value="KZV83306.1"/>
    <property type="molecule type" value="Genomic_DNA"/>
</dbReference>
<feature type="non-terminal residue" evidence="2">
    <location>
        <position position="1"/>
    </location>
</feature>
<evidence type="ECO:0000313" key="2">
    <source>
        <dbReference type="EMBL" id="KZV83306.1"/>
    </source>
</evidence>
<feature type="non-terminal residue" evidence="2">
    <location>
        <position position="145"/>
    </location>
</feature>
<evidence type="ECO:0000313" key="3">
    <source>
        <dbReference type="Proteomes" id="UP000077266"/>
    </source>
</evidence>
<dbReference type="InParanoid" id="A0A165CWL9"/>
<accession>A0A165CWL9</accession>
<sequence length="145" mass="16502">WSSVEESRLLYIRQNQHTFDADEEEYVGQGDEEPVGDIRLPSSFMHSPAWTNANVADCLALRRALGNITLFITLTCNPKWPEILSELLPGQTAQDRPDVTMCAFKARLVAVRKLMQSIFGPERYHIRVIEFQKRSLPHAHLAVAL</sequence>
<name>A0A165CWL9_EXIGL</name>
<reference evidence="2 3" key="1">
    <citation type="journal article" date="2016" name="Mol. Biol. Evol.">
        <title>Comparative Genomics of Early-Diverging Mushroom-Forming Fungi Provides Insights into the Origins of Lignocellulose Decay Capabilities.</title>
        <authorList>
            <person name="Nagy L.G."/>
            <person name="Riley R."/>
            <person name="Tritt A."/>
            <person name="Adam C."/>
            <person name="Daum C."/>
            <person name="Floudas D."/>
            <person name="Sun H."/>
            <person name="Yadav J.S."/>
            <person name="Pangilinan J."/>
            <person name="Larsson K.H."/>
            <person name="Matsuura K."/>
            <person name="Barry K."/>
            <person name="Labutti K."/>
            <person name="Kuo R."/>
            <person name="Ohm R.A."/>
            <person name="Bhattacharya S.S."/>
            <person name="Shirouzu T."/>
            <person name="Yoshinaga Y."/>
            <person name="Martin F.M."/>
            <person name="Grigoriev I.V."/>
            <person name="Hibbett D.S."/>
        </authorList>
    </citation>
    <scope>NUCLEOTIDE SEQUENCE [LARGE SCALE GENOMIC DNA]</scope>
    <source>
        <strain evidence="2 3">HHB12029</strain>
    </source>
</reference>
<dbReference type="Proteomes" id="UP000077266">
    <property type="component" value="Unassembled WGS sequence"/>
</dbReference>
<protein>
    <recommendedName>
        <fullName evidence="1">Helitron helicase-like domain-containing protein</fullName>
    </recommendedName>
</protein>
<keyword evidence="3" id="KW-1185">Reference proteome</keyword>
<dbReference type="OrthoDB" id="3366231at2759"/>
<dbReference type="Pfam" id="PF14214">
    <property type="entry name" value="Helitron_like_N"/>
    <property type="match status" value="1"/>
</dbReference>
<evidence type="ECO:0000259" key="1">
    <source>
        <dbReference type="Pfam" id="PF14214"/>
    </source>
</evidence>
<organism evidence="2 3">
    <name type="scientific">Exidia glandulosa HHB12029</name>
    <dbReference type="NCBI Taxonomy" id="1314781"/>
    <lineage>
        <taxon>Eukaryota</taxon>
        <taxon>Fungi</taxon>
        <taxon>Dikarya</taxon>
        <taxon>Basidiomycota</taxon>
        <taxon>Agaricomycotina</taxon>
        <taxon>Agaricomycetes</taxon>
        <taxon>Auriculariales</taxon>
        <taxon>Exidiaceae</taxon>
        <taxon>Exidia</taxon>
    </lineage>
</organism>
<dbReference type="STRING" id="1314781.A0A165CWL9"/>
<dbReference type="InterPro" id="IPR025476">
    <property type="entry name" value="Helitron_helicase-like"/>
</dbReference>
<dbReference type="AlphaFoldDB" id="A0A165CWL9"/>
<feature type="domain" description="Helitron helicase-like" evidence="1">
    <location>
        <begin position="1"/>
        <end position="141"/>
    </location>
</feature>
<gene>
    <name evidence="2" type="ORF">EXIGLDRAFT_597462</name>
</gene>
<proteinExistence type="predicted"/>